<sequence>MTELLTKWKARVKRESAQQNPEHDALKAELKELRRQLECIDSCFDMIQDGDMIDSLIYQRNGLMARYEYLLKRAKEQNVVSNNIRISL</sequence>
<reference evidence="1" key="1">
    <citation type="submission" date="2020-08" db="EMBL/GenBank/DDBJ databases">
        <title>Genome public.</title>
        <authorList>
            <person name="Liu C."/>
            <person name="Sun Q."/>
        </authorList>
    </citation>
    <scope>NUCLEOTIDE SEQUENCE</scope>
    <source>
        <strain evidence="1">NSJ-31</strain>
    </source>
</reference>
<dbReference type="AlphaFoldDB" id="A0A926I434"/>
<name>A0A926I434_9FIRM</name>
<accession>A0A926I434</accession>
<evidence type="ECO:0000313" key="1">
    <source>
        <dbReference type="EMBL" id="MBC8545990.1"/>
    </source>
</evidence>
<protein>
    <submittedName>
        <fullName evidence="1">DUF2508 family protein</fullName>
    </submittedName>
</protein>
<dbReference type="Pfam" id="PF10704">
    <property type="entry name" value="DUF2508"/>
    <property type="match status" value="1"/>
</dbReference>
<gene>
    <name evidence="1" type="ORF">H8711_03450</name>
</gene>
<comment type="caution">
    <text evidence="1">The sequence shown here is derived from an EMBL/GenBank/DDBJ whole genome shotgun (WGS) entry which is preliminary data.</text>
</comment>
<dbReference type="RefSeq" id="WP_249282142.1">
    <property type="nucleotide sequence ID" value="NZ_JACRST010000003.1"/>
</dbReference>
<dbReference type="InterPro" id="IPR019644">
    <property type="entry name" value="DUF2508"/>
</dbReference>
<dbReference type="EMBL" id="JACRST010000003">
    <property type="protein sequence ID" value="MBC8545990.1"/>
    <property type="molecule type" value="Genomic_DNA"/>
</dbReference>
<dbReference type="Proteomes" id="UP000653127">
    <property type="component" value="Unassembled WGS sequence"/>
</dbReference>
<organism evidence="1 2">
    <name type="scientific">Ligaoa zhengdingensis</name>
    <dbReference type="NCBI Taxonomy" id="2763658"/>
    <lineage>
        <taxon>Bacteria</taxon>
        <taxon>Bacillati</taxon>
        <taxon>Bacillota</taxon>
        <taxon>Clostridia</taxon>
        <taxon>Eubacteriales</taxon>
        <taxon>Oscillospiraceae</taxon>
        <taxon>Ligaoa</taxon>
    </lineage>
</organism>
<keyword evidence="2" id="KW-1185">Reference proteome</keyword>
<evidence type="ECO:0000313" key="2">
    <source>
        <dbReference type="Proteomes" id="UP000653127"/>
    </source>
</evidence>
<proteinExistence type="predicted"/>